<sequence>MGGKRLRVVQWATGTVGRSAMRAIIEHPALELVGVKVYSGNKAGLDAGDLCGLPPTGIKATRDIGDVLALKPDCVVYMPESTDMDDVCRILESGTNISTTRAEFFNPDCMEPALRQRIEAACTRGNSSIHATGSSPGFITEALPIVLLSLQRRLDLLAIDEYANCIDGCSEEMLLGVMGFGETPEAFAKRSHADRDVVFEHSLAVIAKAIGLTLDGFEGQGEIALTRHPTRLHSTIIEAGTVGGQRYTLNGLVDGKPRLRFRCNWFVTSELEPAWDLRDDGWRVVVEGDTPLDISITFPIPSDREERQLVLPRLTAHRPVNAIASICSASPGILTTADLPQVFARLGYTKVH</sequence>
<dbReference type="Proteomes" id="UP000520156">
    <property type="component" value="Unassembled WGS sequence"/>
</dbReference>
<name>A0A7X1KD72_9SPHN</name>
<dbReference type="AlphaFoldDB" id="A0A7X1KD72"/>
<dbReference type="EMBL" id="JACLAU010000033">
    <property type="protein sequence ID" value="MBC2653045.1"/>
    <property type="molecule type" value="Genomic_DNA"/>
</dbReference>
<protein>
    <submittedName>
        <fullName evidence="2">Dihydrodipicolinate reductase</fullName>
    </submittedName>
</protein>
<feature type="domain" description="2,4-diaminopentanoate dehydrogenase C-terminal" evidence="1">
    <location>
        <begin position="179"/>
        <end position="345"/>
    </location>
</feature>
<evidence type="ECO:0000313" key="3">
    <source>
        <dbReference type="Proteomes" id="UP000520156"/>
    </source>
</evidence>
<gene>
    <name evidence="2" type="ORF">H7F49_15210</name>
</gene>
<proteinExistence type="predicted"/>
<dbReference type="SUPFAM" id="SSF51735">
    <property type="entry name" value="NAD(P)-binding Rossmann-fold domains"/>
    <property type="match status" value="1"/>
</dbReference>
<dbReference type="InterPro" id="IPR045760">
    <property type="entry name" value="DAP_DH_C"/>
</dbReference>
<comment type="caution">
    <text evidence="2">The sequence shown here is derived from an EMBL/GenBank/DDBJ whole genome shotgun (WGS) entry which is preliminary data.</text>
</comment>
<dbReference type="CDD" id="cd24146">
    <property type="entry name" value="nat-AmDH_N_like"/>
    <property type="match status" value="1"/>
</dbReference>
<organism evidence="2 3">
    <name type="scientific">Novosphingobium aerophilum</name>
    <dbReference type="NCBI Taxonomy" id="2839843"/>
    <lineage>
        <taxon>Bacteria</taxon>
        <taxon>Pseudomonadati</taxon>
        <taxon>Pseudomonadota</taxon>
        <taxon>Alphaproteobacteria</taxon>
        <taxon>Sphingomonadales</taxon>
        <taxon>Sphingomonadaceae</taxon>
        <taxon>Novosphingobium</taxon>
    </lineage>
</organism>
<reference evidence="2 3" key="1">
    <citation type="submission" date="2020-08" db="EMBL/GenBank/DDBJ databases">
        <title>The genome sequence of Novosphingobium flavum 4Y4.</title>
        <authorList>
            <person name="Liu Y."/>
        </authorList>
    </citation>
    <scope>NUCLEOTIDE SEQUENCE [LARGE SCALE GENOMIC DNA]</scope>
    <source>
        <strain evidence="2 3">4Y4</strain>
    </source>
</reference>
<dbReference type="Pfam" id="PF19328">
    <property type="entry name" value="DAP_DH_C"/>
    <property type="match status" value="1"/>
</dbReference>
<dbReference type="Gene3D" id="3.40.50.720">
    <property type="entry name" value="NAD(P)-binding Rossmann-like Domain"/>
    <property type="match status" value="1"/>
</dbReference>
<evidence type="ECO:0000313" key="2">
    <source>
        <dbReference type="EMBL" id="MBC2653045.1"/>
    </source>
</evidence>
<keyword evidence="3" id="KW-1185">Reference proteome</keyword>
<dbReference type="InterPro" id="IPR036291">
    <property type="entry name" value="NAD(P)-bd_dom_sf"/>
</dbReference>
<accession>A0A7X1KD72</accession>
<evidence type="ECO:0000259" key="1">
    <source>
        <dbReference type="Pfam" id="PF19328"/>
    </source>
</evidence>